<dbReference type="Proteomes" id="UP001205105">
    <property type="component" value="Unassembled WGS sequence"/>
</dbReference>
<organism evidence="1 2">
    <name type="scientific">Chlorella ohadii</name>
    <dbReference type="NCBI Taxonomy" id="2649997"/>
    <lineage>
        <taxon>Eukaryota</taxon>
        <taxon>Viridiplantae</taxon>
        <taxon>Chlorophyta</taxon>
        <taxon>core chlorophytes</taxon>
        <taxon>Trebouxiophyceae</taxon>
        <taxon>Chlorellales</taxon>
        <taxon>Chlorellaceae</taxon>
        <taxon>Chlorella clade</taxon>
        <taxon>Chlorella</taxon>
    </lineage>
</organism>
<evidence type="ECO:0000313" key="1">
    <source>
        <dbReference type="EMBL" id="KAI7837300.1"/>
    </source>
</evidence>
<comment type="caution">
    <text evidence="1">The sequence shown here is derived from an EMBL/GenBank/DDBJ whole genome shotgun (WGS) entry which is preliminary data.</text>
</comment>
<keyword evidence="2" id="KW-1185">Reference proteome</keyword>
<dbReference type="EMBL" id="JADXDR010000157">
    <property type="protein sequence ID" value="KAI7837300.1"/>
    <property type="molecule type" value="Genomic_DNA"/>
</dbReference>
<proteinExistence type="predicted"/>
<accession>A0AAD5DKQ5</accession>
<sequence length="612" mass="65496">MNREVAQLAANHQHTCAFLVRTTVQGVIASGPALLGAEQPLGPTGVHSGDLCSRFKEAHAEYLGGLTSACSVALTLCLERQLLQLTADQPQLVAQLQRTLLDTLASLAQNVHLLSPPQLHKLVRLANLLCAAFGNDQLGSFVAGGAEQSVLDRLQAVQLTCHCLGWLMRGTTPEGASQYNIQESESLWRGLTGLMDSFCHSVSISADFNWVLVRDAVVLPGQRPQPLVLFPPSQADRRANPNPLRCYAPGPPARFCPAAHAVAVLGTVEALMRTLPQAKAAPEMWMADIPSAAPYNTIDYLSRSAAAAQHRQPLPLVLFDCSQRLLVTLLVCLAEGMQHGLLPDYHSGAVLREVQRTARSLVKVLREGTAGPLPTAFHMLGVNSLLACFIVANVTLPPSPSEKPTMEDLMRRIKHSGPAVLLAVDEMQRQLSSAEVMAYAKQAGRLEWLLHNTLVSCAPFNLDPRLPARAACAALAGMVAHICLAVDCTADQSSRRTVSALFTGCSAGPGGAESPAKWARLRAELLPVARQQAERAAQRSPLAGISSGALTYLALRQAGCTNLACTNLVGSSERGLQLKLCSRCKTEDWKAVHRAVCQEVAALKLSADQLAQ</sequence>
<name>A0AAD5DKQ5_9CHLO</name>
<evidence type="ECO:0000313" key="2">
    <source>
        <dbReference type="Proteomes" id="UP001205105"/>
    </source>
</evidence>
<reference evidence="1" key="1">
    <citation type="submission" date="2020-11" db="EMBL/GenBank/DDBJ databases">
        <title>Chlorella ohadii genome sequencing and assembly.</title>
        <authorList>
            <person name="Murik O."/>
            <person name="Treves H."/>
            <person name="Kedem I."/>
            <person name="Shotland Y."/>
            <person name="Kaplan A."/>
        </authorList>
    </citation>
    <scope>NUCLEOTIDE SEQUENCE</scope>
    <source>
        <strain evidence="1">1</strain>
    </source>
</reference>
<gene>
    <name evidence="1" type="ORF">COHA_008864</name>
</gene>
<protein>
    <submittedName>
        <fullName evidence="1">Uncharacterized protein</fullName>
    </submittedName>
</protein>
<dbReference type="AlphaFoldDB" id="A0AAD5DKQ5"/>